<dbReference type="PROSITE" id="PS51762">
    <property type="entry name" value="GH16_2"/>
    <property type="match status" value="1"/>
</dbReference>
<evidence type="ECO:0000259" key="16">
    <source>
        <dbReference type="PROSITE" id="PS51762"/>
    </source>
</evidence>
<comment type="subcellular location">
    <subcellularLocation>
        <location evidence="2">Nucleus</location>
    </subcellularLocation>
</comment>
<proteinExistence type="inferred from homology"/>
<feature type="region of interest" description="Disordered" evidence="13">
    <location>
        <begin position="480"/>
        <end position="499"/>
    </location>
</feature>
<dbReference type="SMART" id="SM00360">
    <property type="entry name" value="RRM"/>
    <property type="match status" value="3"/>
</dbReference>
<dbReference type="InterPro" id="IPR013320">
    <property type="entry name" value="ConA-like_dom_sf"/>
</dbReference>
<keyword evidence="8 12" id="KW-0694">RNA-binding</keyword>
<protein>
    <recommendedName>
        <fullName evidence="4">endo-1,3(4)-beta-glucanase</fullName>
        <ecNumber evidence="4">3.2.1.6</ecNumber>
    </recommendedName>
</protein>
<dbReference type="GO" id="GO:0008380">
    <property type="term" value="P:RNA splicing"/>
    <property type="evidence" value="ECO:0007669"/>
    <property type="project" value="UniProtKB-KW"/>
</dbReference>
<dbReference type="InterPro" id="IPR006529">
    <property type="entry name" value="U2AF_lg"/>
</dbReference>
<feature type="region of interest" description="Disordered" evidence="13">
    <location>
        <begin position="348"/>
        <end position="384"/>
    </location>
</feature>
<dbReference type="GO" id="GO:0005634">
    <property type="term" value="C:nucleus"/>
    <property type="evidence" value="ECO:0007669"/>
    <property type="project" value="UniProtKB-SubCell"/>
</dbReference>
<dbReference type="GO" id="GO:0006397">
    <property type="term" value="P:mRNA processing"/>
    <property type="evidence" value="ECO:0007669"/>
    <property type="project" value="UniProtKB-KW"/>
</dbReference>
<feature type="region of interest" description="Disordered" evidence="13">
    <location>
        <begin position="509"/>
        <end position="646"/>
    </location>
</feature>
<feature type="compositionally biased region" description="Low complexity" evidence="13">
    <location>
        <begin position="364"/>
        <end position="379"/>
    </location>
</feature>
<evidence type="ECO:0000313" key="18">
    <source>
        <dbReference type="Proteomes" id="UP000192596"/>
    </source>
</evidence>
<dbReference type="STRING" id="1507870.A0A1V8S8W6"/>
<dbReference type="SMART" id="SM00361">
    <property type="entry name" value="RRM_1"/>
    <property type="match status" value="1"/>
</dbReference>
<evidence type="ECO:0000256" key="13">
    <source>
        <dbReference type="SAM" id="MobiDB-lite"/>
    </source>
</evidence>
<keyword evidence="14" id="KW-0732">Signal</keyword>
<dbReference type="SUPFAM" id="SSF49899">
    <property type="entry name" value="Concanavalin A-like lectins/glucanases"/>
    <property type="match status" value="1"/>
</dbReference>
<evidence type="ECO:0000256" key="4">
    <source>
        <dbReference type="ARBA" id="ARBA00012599"/>
    </source>
</evidence>
<dbReference type="NCBIfam" id="TIGR01642">
    <property type="entry name" value="U2AF_lg"/>
    <property type="match status" value="1"/>
</dbReference>
<keyword evidence="18" id="KW-1185">Reference proteome</keyword>
<dbReference type="GO" id="GO:0005975">
    <property type="term" value="P:carbohydrate metabolic process"/>
    <property type="evidence" value="ECO:0007669"/>
    <property type="project" value="InterPro"/>
</dbReference>
<name>A0A1V8S8W6_9PEZI</name>
<feature type="compositionally biased region" description="Polar residues" evidence="13">
    <location>
        <begin position="603"/>
        <end position="612"/>
    </location>
</feature>
<comment type="similarity">
    <text evidence="3">Belongs to the glycosyl hydrolase 16 family.</text>
</comment>
<evidence type="ECO:0000256" key="3">
    <source>
        <dbReference type="ARBA" id="ARBA00006865"/>
    </source>
</evidence>
<dbReference type="Gene3D" id="2.60.120.200">
    <property type="match status" value="1"/>
</dbReference>
<feature type="compositionally biased region" description="Basic and acidic residues" evidence="13">
    <location>
        <begin position="514"/>
        <end position="602"/>
    </location>
</feature>
<dbReference type="InterPro" id="IPR000504">
    <property type="entry name" value="RRM_dom"/>
</dbReference>
<feature type="signal peptide" evidence="14">
    <location>
        <begin position="1"/>
        <end position="19"/>
    </location>
</feature>
<dbReference type="GO" id="GO:0003723">
    <property type="term" value="F:RNA binding"/>
    <property type="evidence" value="ECO:0007669"/>
    <property type="project" value="UniProtKB-UniRule"/>
</dbReference>
<dbReference type="CDD" id="cd12232">
    <property type="entry name" value="RRM3_U2AF65"/>
    <property type="match status" value="1"/>
</dbReference>
<keyword evidence="10" id="KW-0539">Nucleus</keyword>
<dbReference type="InterPro" id="IPR012677">
    <property type="entry name" value="Nucleotide-bd_a/b_plait_sf"/>
</dbReference>
<evidence type="ECO:0000256" key="14">
    <source>
        <dbReference type="SAM" id="SignalP"/>
    </source>
</evidence>
<feature type="domain" description="RRM" evidence="15">
    <location>
        <begin position="703"/>
        <end position="799"/>
    </location>
</feature>
<evidence type="ECO:0000256" key="10">
    <source>
        <dbReference type="ARBA" id="ARBA00023242"/>
    </source>
</evidence>
<dbReference type="InterPro" id="IPR003954">
    <property type="entry name" value="RRM_euk-type"/>
</dbReference>
<feature type="chain" id="PRO_5012122032" description="endo-1,3(4)-beta-glucanase" evidence="14">
    <location>
        <begin position="20"/>
        <end position="1032"/>
    </location>
</feature>
<dbReference type="InterPro" id="IPR000757">
    <property type="entry name" value="Beta-glucanase-like"/>
</dbReference>
<keyword evidence="7" id="KW-0378">Hydrolase</keyword>
<comment type="caution">
    <text evidence="17">The sequence shown here is derived from an EMBL/GenBank/DDBJ whole genome shotgun (WGS) entry which is preliminary data.</text>
</comment>
<reference evidence="18" key="1">
    <citation type="submission" date="2017-03" db="EMBL/GenBank/DDBJ databases">
        <title>Genomes of endolithic fungi from Antarctica.</title>
        <authorList>
            <person name="Coleine C."/>
            <person name="Masonjones S."/>
            <person name="Stajich J.E."/>
        </authorList>
    </citation>
    <scope>NUCLEOTIDE SEQUENCE [LARGE SCALE GENOMIC DNA]</scope>
    <source>
        <strain evidence="18">CCFEE 5527</strain>
    </source>
</reference>
<evidence type="ECO:0000256" key="11">
    <source>
        <dbReference type="ARBA" id="ARBA00023295"/>
    </source>
</evidence>
<sequence length="1032" mass="110807">MHFSTLVTSVALMSTTGWAQYVLEDDFMADGKFFDQFSFFTAGDPTHGFVDYADQSSASDGGLINVTSSSVYMGVDYTNVATSAGRQSVRITSNKSYNSGLVILDLEHMPGGTCGTWPAFWMVGPDWPSNGEIDIIEGVNDQTVNDMTLHTGPGCTISDNGGFSGEITTKNCDVNAAGQDTNAGCQIKTDNTNTYGTGFNANKGGVYATEWTDSAISIFFFPRGSIPSDISSGSPDPSGWGKPLASFQGGCDISSTFKEQQIVFDTTFCGDWAGNTWSSSSCSSKAATCNAFVQNNPSAFADAYWTVNSLKVYQAGAGGPSTVVPTSTVYSAPMTSTVAVSTTSTVAEPTSSPVTSIEPPAPTLQPTTSSSTTKPAWSSRTWTGHHTPVMRNASVTYRAGNATDAYAPTASGTATGLPFGTAPLSAAPVGTAAIETALSSVTFTPGFTMPYLTITSSSTVAVDTVPTSATAAIETATGASAGITSSPTSAHASSTGRAWKSREFGAVDSYSSSRDYREREREDRYSGGGRDRGSDRRPDRDYDRRAVRRDDDDRRRDTRRGDRDLFDDRRRGGARDGARDDRRGGDQDRDRTRALERDDMKQLEQQSRQKSASPERKPKEPTPDLTDVAPVTTRKRRLNQWDIKPPGYENVTAEQAKLSGMFPLPGAPRQQPMDPSRLQAFMAQPGNQANPNALKPSTARQSKRLFVYNLPATATDDSVSGFFNLQLNGLNVTRGADPCISPQMNKGSGYALLEFKTSEDATNAMALNGITMEPEAMDTTNGATNGDAHKGLDIRRPKDYIVPAVTDETANEAGILSNIVPDTQNKISITNIPLYLDEAQMQELLQSFGELKSFILVKDTSSEQSRGIAFCEYMDPSVTDAAVDSLHGMELGDAALRVKRASIGIQQVNSEMSVNAMSLIAGTELKEGADTGRVLCLMNMITPEELMDAEESEEILEDIKEECSKYGNLLETKMPRGSSGNRQAAGIGKIYVKYEDSASAQKALAALAGRKFADRTVVVTYFGEEYFDVGAW</sequence>
<evidence type="ECO:0000256" key="6">
    <source>
        <dbReference type="ARBA" id="ARBA00022737"/>
    </source>
</evidence>
<gene>
    <name evidence="17" type="ORF">B0A48_18365</name>
</gene>
<evidence type="ECO:0000256" key="5">
    <source>
        <dbReference type="ARBA" id="ARBA00022664"/>
    </source>
</evidence>
<dbReference type="PANTHER" id="PTHR23139">
    <property type="entry name" value="RNA-BINDING PROTEIN"/>
    <property type="match status" value="1"/>
</dbReference>
<keyword evidence="5" id="KW-0507">mRNA processing</keyword>
<dbReference type="CDD" id="cd02181">
    <property type="entry name" value="GH16_fungal_Lam16A_glucanase"/>
    <property type="match status" value="1"/>
</dbReference>
<evidence type="ECO:0000256" key="7">
    <source>
        <dbReference type="ARBA" id="ARBA00022801"/>
    </source>
</evidence>
<comment type="catalytic activity">
    <reaction evidence="1">
        <text>Endohydrolysis of (1-&gt;3)- or (1-&gt;4)-linkages in beta-D-glucans when the glucose residue whose reducing group is involved in the linkage to be hydrolyzed is itself substituted at C-3.</text>
        <dbReference type="EC" id="3.2.1.6"/>
    </reaction>
</comment>
<dbReference type="InterPro" id="IPR035979">
    <property type="entry name" value="RBD_domain_sf"/>
</dbReference>
<dbReference type="SUPFAM" id="SSF54928">
    <property type="entry name" value="RNA-binding domain, RBD"/>
    <property type="match status" value="2"/>
</dbReference>
<dbReference type="GO" id="GO:0052861">
    <property type="term" value="F:endo-1,3(4)-beta-glucanase activity"/>
    <property type="evidence" value="ECO:0007669"/>
    <property type="project" value="UniProtKB-EC"/>
</dbReference>
<feature type="domain" description="GH16" evidence="16">
    <location>
        <begin position="16"/>
        <end position="281"/>
    </location>
</feature>
<dbReference type="Pfam" id="PF00076">
    <property type="entry name" value="RRM_1"/>
    <property type="match status" value="3"/>
</dbReference>
<keyword evidence="11" id="KW-0326">Glycosidase</keyword>
<dbReference type="Gene3D" id="3.30.70.330">
    <property type="match status" value="3"/>
</dbReference>
<dbReference type="Pfam" id="PF26113">
    <property type="entry name" value="GH16_XgeA"/>
    <property type="match status" value="1"/>
</dbReference>
<evidence type="ECO:0000256" key="8">
    <source>
        <dbReference type="ARBA" id="ARBA00022884"/>
    </source>
</evidence>
<evidence type="ECO:0000256" key="9">
    <source>
        <dbReference type="ARBA" id="ARBA00023187"/>
    </source>
</evidence>
<feature type="compositionally biased region" description="Low complexity" evidence="13">
    <location>
        <begin position="484"/>
        <end position="495"/>
    </location>
</feature>
<feature type="domain" description="RRM" evidence="15">
    <location>
        <begin position="933"/>
        <end position="1024"/>
    </location>
</feature>
<evidence type="ECO:0000256" key="12">
    <source>
        <dbReference type="PROSITE-ProRule" id="PRU00176"/>
    </source>
</evidence>
<evidence type="ECO:0000256" key="2">
    <source>
        <dbReference type="ARBA" id="ARBA00004123"/>
    </source>
</evidence>
<feature type="domain" description="RRM" evidence="15">
    <location>
        <begin position="825"/>
        <end position="903"/>
    </location>
</feature>
<dbReference type="FunFam" id="3.30.70.330:FF:000097">
    <property type="entry name" value="U2 snRNP auxiliary factor large subunit"/>
    <property type="match status" value="1"/>
</dbReference>
<dbReference type="AlphaFoldDB" id="A0A1V8S8W6"/>
<evidence type="ECO:0000313" key="17">
    <source>
        <dbReference type="EMBL" id="OQN95493.1"/>
    </source>
</evidence>
<accession>A0A1V8S8W6</accession>
<feature type="compositionally biased region" description="Basic and acidic residues" evidence="13">
    <location>
        <begin position="613"/>
        <end position="622"/>
    </location>
</feature>
<dbReference type="FunFam" id="2.60.120.200:FF:000114">
    <property type="entry name" value="Probable endo-1,3(4)-beta-glucanase NFIA_089530"/>
    <property type="match status" value="1"/>
</dbReference>
<dbReference type="CDD" id="cd12231">
    <property type="entry name" value="RRM2_U2AF65"/>
    <property type="match status" value="1"/>
</dbReference>
<dbReference type="Proteomes" id="UP000192596">
    <property type="component" value="Unassembled WGS sequence"/>
</dbReference>
<evidence type="ECO:0000256" key="1">
    <source>
        <dbReference type="ARBA" id="ARBA00000124"/>
    </source>
</evidence>
<dbReference type="EC" id="3.2.1.6" evidence="4"/>
<keyword evidence="9" id="KW-0508">mRNA splicing</keyword>
<dbReference type="EMBL" id="NAJO01000092">
    <property type="protein sequence ID" value="OQN95493.1"/>
    <property type="molecule type" value="Genomic_DNA"/>
</dbReference>
<organism evidence="17 18">
    <name type="scientific">Cryoendolithus antarcticus</name>
    <dbReference type="NCBI Taxonomy" id="1507870"/>
    <lineage>
        <taxon>Eukaryota</taxon>
        <taxon>Fungi</taxon>
        <taxon>Dikarya</taxon>
        <taxon>Ascomycota</taxon>
        <taxon>Pezizomycotina</taxon>
        <taxon>Dothideomycetes</taxon>
        <taxon>Dothideomycetidae</taxon>
        <taxon>Cladosporiales</taxon>
        <taxon>Cladosporiaceae</taxon>
        <taxon>Cryoendolithus</taxon>
    </lineage>
</organism>
<dbReference type="OrthoDB" id="10266058at2759"/>
<dbReference type="InParanoid" id="A0A1V8S8W6"/>
<evidence type="ECO:0000259" key="15">
    <source>
        <dbReference type="PROSITE" id="PS50102"/>
    </source>
</evidence>
<keyword evidence="6" id="KW-0677">Repeat</keyword>
<dbReference type="PROSITE" id="PS50102">
    <property type="entry name" value="RRM"/>
    <property type="match status" value="3"/>
</dbReference>